<accession>A0A6A1VAS1</accession>
<gene>
    <name evidence="1" type="ORF">CJ030_MR6G029284</name>
</gene>
<dbReference type="AlphaFoldDB" id="A0A6A1VAS1"/>
<sequence length="124" mass="13236">MTSPPTPLHPEVDLLSTTLQVVPPSDSGICPAPVPHFPFTEGWSVIPGTSLTLQEAWVEHHSFILNLEHDICRDCGISTLSMSPVDSIADIVEVEKPLEAPTLDTGPGLSLTSMEVDLDLSLGP</sequence>
<reference evidence="1 2" key="1">
    <citation type="journal article" date="2019" name="Plant Biotechnol. J.">
        <title>The red bayberry genome and genetic basis of sex determination.</title>
        <authorList>
            <person name="Jia H.M."/>
            <person name="Jia H.J."/>
            <person name="Cai Q.L."/>
            <person name="Wang Y."/>
            <person name="Zhao H.B."/>
            <person name="Yang W.F."/>
            <person name="Wang G.Y."/>
            <person name="Li Y.H."/>
            <person name="Zhan D.L."/>
            <person name="Shen Y.T."/>
            <person name="Niu Q.F."/>
            <person name="Chang L."/>
            <person name="Qiu J."/>
            <person name="Zhao L."/>
            <person name="Xie H.B."/>
            <person name="Fu W.Y."/>
            <person name="Jin J."/>
            <person name="Li X.W."/>
            <person name="Jiao Y."/>
            <person name="Zhou C.C."/>
            <person name="Tu T."/>
            <person name="Chai C.Y."/>
            <person name="Gao J.L."/>
            <person name="Fan L.J."/>
            <person name="van de Weg E."/>
            <person name="Wang J.Y."/>
            <person name="Gao Z.S."/>
        </authorList>
    </citation>
    <scope>NUCLEOTIDE SEQUENCE [LARGE SCALE GENOMIC DNA]</scope>
    <source>
        <tissue evidence="1">Leaves</tissue>
    </source>
</reference>
<dbReference type="Proteomes" id="UP000516437">
    <property type="component" value="Chromosome 6"/>
</dbReference>
<evidence type="ECO:0000313" key="2">
    <source>
        <dbReference type="Proteomes" id="UP000516437"/>
    </source>
</evidence>
<protein>
    <submittedName>
        <fullName evidence="1">Uncharacterized protein</fullName>
    </submittedName>
</protein>
<proteinExistence type="predicted"/>
<name>A0A6A1VAS1_9ROSI</name>
<comment type="caution">
    <text evidence="1">The sequence shown here is derived from an EMBL/GenBank/DDBJ whole genome shotgun (WGS) entry which is preliminary data.</text>
</comment>
<organism evidence="1 2">
    <name type="scientific">Morella rubra</name>
    <name type="common">Chinese bayberry</name>
    <dbReference type="NCBI Taxonomy" id="262757"/>
    <lineage>
        <taxon>Eukaryota</taxon>
        <taxon>Viridiplantae</taxon>
        <taxon>Streptophyta</taxon>
        <taxon>Embryophyta</taxon>
        <taxon>Tracheophyta</taxon>
        <taxon>Spermatophyta</taxon>
        <taxon>Magnoliopsida</taxon>
        <taxon>eudicotyledons</taxon>
        <taxon>Gunneridae</taxon>
        <taxon>Pentapetalae</taxon>
        <taxon>rosids</taxon>
        <taxon>fabids</taxon>
        <taxon>Fagales</taxon>
        <taxon>Myricaceae</taxon>
        <taxon>Morella</taxon>
    </lineage>
</organism>
<dbReference type="EMBL" id="RXIC02000024">
    <property type="protein sequence ID" value="KAB1209894.1"/>
    <property type="molecule type" value="Genomic_DNA"/>
</dbReference>
<keyword evidence="2" id="KW-1185">Reference proteome</keyword>
<evidence type="ECO:0000313" key="1">
    <source>
        <dbReference type="EMBL" id="KAB1209894.1"/>
    </source>
</evidence>